<evidence type="ECO:0000313" key="22">
    <source>
        <dbReference type="Proteomes" id="UP000011777"/>
    </source>
</evidence>
<feature type="active site" evidence="16">
    <location>
        <position position="141"/>
    </location>
</feature>
<accession>M3HGZ3</accession>
<feature type="active site" evidence="16">
    <location>
        <position position="72"/>
    </location>
</feature>
<dbReference type="InterPro" id="IPR057328">
    <property type="entry name" value="RNaseT2L_C"/>
</dbReference>
<dbReference type="EC" id="4.6.1.19" evidence="4"/>
<dbReference type="InterPro" id="IPR018188">
    <property type="entry name" value="RNase_T2_His_AS_1"/>
</dbReference>
<evidence type="ECO:0000256" key="17">
    <source>
        <dbReference type="RuleBase" id="RU004328"/>
    </source>
</evidence>
<dbReference type="FunFam" id="3.90.730.10:FF:000004">
    <property type="entry name" value="Ribonuclease T2-like"/>
    <property type="match status" value="1"/>
</dbReference>
<dbReference type="SUPFAM" id="SSF55895">
    <property type="entry name" value="Ribonuclease Rh-like"/>
    <property type="match status" value="1"/>
</dbReference>
<feature type="active site" evidence="16">
    <location>
        <position position="137"/>
    </location>
</feature>
<evidence type="ECO:0000256" key="19">
    <source>
        <dbReference type="SAM" id="SignalP"/>
    </source>
</evidence>
<dbReference type="OMA" id="HESLWIH"/>
<evidence type="ECO:0000256" key="2">
    <source>
        <dbReference type="ARBA" id="ARBA00004496"/>
    </source>
</evidence>
<keyword evidence="9" id="KW-0255">Endonuclease</keyword>
<comment type="function">
    <text evidence="14">Rnase which modulates cell survival under stress conditions. Released from the vacuole to the cytoplasm during stress to promote tRNA and rRNA cleavage and to activate separately a downstream pathway that promotes cell death. Involved in cell size, vacuolar morphology and growth at high temperatures and high salt concentration.</text>
</comment>
<dbReference type="Pfam" id="PF25488">
    <property type="entry name" value="RNaseT2L_C"/>
    <property type="match status" value="1"/>
</dbReference>
<evidence type="ECO:0000256" key="3">
    <source>
        <dbReference type="ARBA" id="ARBA00007469"/>
    </source>
</evidence>
<feature type="signal peptide" evidence="19">
    <location>
        <begin position="1"/>
        <end position="17"/>
    </location>
</feature>
<protein>
    <recommendedName>
        <fullName evidence="15">Ribonuclease T2-like</fullName>
        <ecNumber evidence="4">4.6.1.19</ecNumber>
    </recommendedName>
</protein>
<dbReference type="GO" id="GO:0005775">
    <property type="term" value="C:vacuolar lumen"/>
    <property type="evidence" value="ECO:0007669"/>
    <property type="project" value="UniProtKB-SubCell"/>
</dbReference>
<dbReference type="Gene3D" id="3.90.730.10">
    <property type="entry name" value="Ribonuclease T2-like"/>
    <property type="match status" value="1"/>
</dbReference>
<evidence type="ECO:0000313" key="21">
    <source>
        <dbReference type="EMBL" id="EMG46547.1"/>
    </source>
</evidence>
<dbReference type="GO" id="GO:0033897">
    <property type="term" value="F:ribonuclease T2 activity"/>
    <property type="evidence" value="ECO:0007669"/>
    <property type="project" value="UniProtKB-EC"/>
</dbReference>
<keyword evidence="11" id="KW-1015">Disulfide bond</keyword>
<evidence type="ECO:0000256" key="10">
    <source>
        <dbReference type="ARBA" id="ARBA00022801"/>
    </source>
</evidence>
<evidence type="ECO:0000256" key="16">
    <source>
        <dbReference type="PIRSR" id="PIRSR633697-1"/>
    </source>
</evidence>
<dbReference type="GO" id="GO:0005576">
    <property type="term" value="C:extracellular region"/>
    <property type="evidence" value="ECO:0007669"/>
    <property type="project" value="TreeGrafter"/>
</dbReference>
<evidence type="ECO:0000256" key="9">
    <source>
        <dbReference type="ARBA" id="ARBA00022759"/>
    </source>
</evidence>
<name>M3HGZ3_CANMX</name>
<keyword evidence="8 19" id="KW-0732">Signal</keyword>
<dbReference type="PANTHER" id="PTHR11240:SF22">
    <property type="entry name" value="RIBONUCLEASE T2"/>
    <property type="match status" value="1"/>
</dbReference>
<evidence type="ECO:0000256" key="5">
    <source>
        <dbReference type="ARBA" id="ARBA00022490"/>
    </source>
</evidence>
<organism evidence="21 22">
    <name type="scientific">Candida maltosa (strain Xu316)</name>
    <name type="common">Yeast</name>
    <dbReference type="NCBI Taxonomy" id="1245528"/>
    <lineage>
        <taxon>Eukaryota</taxon>
        <taxon>Fungi</taxon>
        <taxon>Dikarya</taxon>
        <taxon>Ascomycota</taxon>
        <taxon>Saccharomycotina</taxon>
        <taxon>Pichiomycetes</taxon>
        <taxon>Debaryomycetaceae</taxon>
        <taxon>Candida/Lodderomyces clade</taxon>
        <taxon>Candida</taxon>
    </lineage>
</organism>
<keyword evidence="10" id="KW-0378">Hydrolase</keyword>
<dbReference type="Proteomes" id="UP000011777">
    <property type="component" value="Unassembled WGS sequence"/>
</dbReference>
<dbReference type="InterPro" id="IPR036430">
    <property type="entry name" value="RNase_T2-like_sf"/>
</dbReference>
<evidence type="ECO:0000256" key="18">
    <source>
        <dbReference type="SAM" id="MobiDB-lite"/>
    </source>
</evidence>
<evidence type="ECO:0000256" key="4">
    <source>
        <dbReference type="ARBA" id="ARBA00012571"/>
    </source>
</evidence>
<dbReference type="PANTHER" id="PTHR11240">
    <property type="entry name" value="RIBONUCLEASE T2"/>
    <property type="match status" value="1"/>
</dbReference>
<keyword evidence="5" id="KW-0963">Cytoplasm</keyword>
<comment type="similarity">
    <text evidence="3 17">Belongs to the RNase T2 family.</text>
</comment>
<reference evidence="21 22" key="1">
    <citation type="submission" date="2013-02" db="EMBL/GenBank/DDBJ databases">
        <title>Genome sequence of Candida maltosa Xu316, a potential industrial strain for xylitol and ethanol production.</title>
        <authorList>
            <person name="Yu J."/>
            <person name="Wang Q."/>
            <person name="Geng X."/>
            <person name="Bao W."/>
            <person name="He P."/>
            <person name="Cai J."/>
        </authorList>
    </citation>
    <scope>NUCLEOTIDE SEQUENCE [LARGE SCALE GENOMIC DNA]</scope>
    <source>
        <strain evidence="22">Xu316</strain>
    </source>
</reference>
<gene>
    <name evidence="21" type="ORF">G210_3214</name>
</gene>
<dbReference type="HOGENOM" id="CLU_037966_0_1_1"/>
<comment type="caution">
    <text evidence="21">The sequence shown here is derived from an EMBL/GenBank/DDBJ whole genome shotgun (WGS) entry which is preliminary data.</text>
</comment>
<evidence type="ECO:0000256" key="11">
    <source>
        <dbReference type="ARBA" id="ARBA00023157"/>
    </source>
</evidence>
<evidence type="ECO:0000256" key="14">
    <source>
        <dbReference type="ARBA" id="ARBA00025494"/>
    </source>
</evidence>
<evidence type="ECO:0000256" key="12">
    <source>
        <dbReference type="ARBA" id="ARBA00023180"/>
    </source>
</evidence>
<dbReference type="GO" id="GO:0006401">
    <property type="term" value="P:RNA catabolic process"/>
    <property type="evidence" value="ECO:0007669"/>
    <property type="project" value="UniProtKB-ARBA"/>
</dbReference>
<dbReference type="eggNOG" id="KOG1642">
    <property type="taxonomic scope" value="Eukaryota"/>
</dbReference>
<feature type="region of interest" description="Disordered" evidence="18">
    <location>
        <begin position="261"/>
        <end position="284"/>
    </location>
</feature>
<dbReference type="GO" id="GO:0003723">
    <property type="term" value="F:RNA binding"/>
    <property type="evidence" value="ECO:0007669"/>
    <property type="project" value="InterPro"/>
</dbReference>
<evidence type="ECO:0000256" key="7">
    <source>
        <dbReference type="ARBA" id="ARBA00022722"/>
    </source>
</evidence>
<dbReference type="CDD" id="cd01061">
    <property type="entry name" value="RNase_T2_euk"/>
    <property type="match status" value="1"/>
</dbReference>
<dbReference type="InterPro" id="IPR033697">
    <property type="entry name" value="Ribonuclease_T2_eukaryotic"/>
</dbReference>
<evidence type="ECO:0000256" key="8">
    <source>
        <dbReference type="ARBA" id="ARBA00022729"/>
    </source>
</evidence>
<dbReference type="InterPro" id="IPR033130">
    <property type="entry name" value="RNase_T2_His_AS_2"/>
</dbReference>
<keyword evidence="7" id="KW-0540">Nuclease</keyword>
<keyword evidence="12" id="KW-0325">Glycoprotein</keyword>
<feature type="domain" description="RNase T2-like C-terminal" evidence="20">
    <location>
        <begin position="299"/>
        <end position="387"/>
    </location>
</feature>
<evidence type="ECO:0000256" key="15">
    <source>
        <dbReference type="ARBA" id="ARBA00071169"/>
    </source>
</evidence>
<evidence type="ECO:0000256" key="1">
    <source>
        <dbReference type="ARBA" id="ARBA00004410"/>
    </source>
</evidence>
<feature type="chain" id="PRO_5004034466" description="Ribonuclease T2-like" evidence="19">
    <location>
        <begin position="18"/>
        <end position="405"/>
    </location>
</feature>
<evidence type="ECO:0000259" key="20">
    <source>
        <dbReference type="Pfam" id="PF25488"/>
    </source>
</evidence>
<dbReference type="PROSITE" id="PS00530">
    <property type="entry name" value="RNASE_T2_1"/>
    <property type="match status" value="1"/>
</dbReference>
<proteinExistence type="inferred from homology"/>
<dbReference type="InterPro" id="IPR001568">
    <property type="entry name" value="RNase_T2-like"/>
</dbReference>
<comment type="subcellular location">
    <subcellularLocation>
        <location evidence="2">Cytoplasm</location>
    </subcellularLocation>
    <subcellularLocation>
        <location evidence="1">Vacuole lumen</location>
    </subcellularLocation>
</comment>
<keyword evidence="22" id="KW-1185">Reference proteome</keyword>
<keyword evidence="13" id="KW-0456">Lyase</keyword>
<evidence type="ECO:0000256" key="13">
    <source>
        <dbReference type="ARBA" id="ARBA00023239"/>
    </source>
</evidence>
<dbReference type="Pfam" id="PF00445">
    <property type="entry name" value="Ribonuclease_T2"/>
    <property type="match status" value="1"/>
</dbReference>
<keyword evidence="6" id="KW-0926">Vacuole</keyword>
<dbReference type="AlphaFoldDB" id="M3HGZ3"/>
<evidence type="ECO:0000256" key="6">
    <source>
        <dbReference type="ARBA" id="ARBA00022554"/>
    </source>
</evidence>
<dbReference type="EMBL" id="AOGT01001971">
    <property type="protein sequence ID" value="EMG46547.1"/>
    <property type="molecule type" value="Genomic_DNA"/>
</dbReference>
<dbReference type="PROSITE" id="PS00531">
    <property type="entry name" value="RNASE_T2_2"/>
    <property type="match status" value="1"/>
</dbReference>
<sequence>MKFLLLIAALFISKVYGADLSSSCPIDSPISCSNTGDTSNSCCYESPAGVVQLTQFWDYNPSTGPNNLFTLHGLWPDACSASGGYPESCDPSLEIASDGSTVQDIVVNQFNDQTLYNNLNRVWTDINGKNAQFWAHEWNKHGTCYSTIKPSCYPNFQSNENVYNFFAVAYQLFQNLDTYSWLVDAGITPSSTTTYTLAQIQSALDSKFGKSVYFKCDSNHAINEVWYYHHVKGSILSGDFLPIDAFDQTNCPQTGIKFPPKGSSAGTTTKTTATGTKTTTTSAPTGTEVPASSYIYLTGKSGCLISNGKWYTSGTCATYKFAQGSSGTTITSSKGTCGLDADDNFTCSSSVVASSNQFQISNGKVGINGNFDWCLGDVSGSGSTAQTNVKLADGSCSSFQLSLTQ</sequence>
<dbReference type="GO" id="GO:0016787">
    <property type="term" value="F:hydrolase activity"/>
    <property type="evidence" value="ECO:0007669"/>
    <property type="project" value="UniProtKB-KW"/>
</dbReference>
<dbReference type="OrthoDB" id="435754at2759"/>